<keyword evidence="3" id="KW-1185">Reference proteome</keyword>
<reference evidence="2" key="1">
    <citation type="submission" date="2021-05" db="EMBL/GenBank/DDBJ databases">
        <title>Genome of Sphingobium sp. strain.</title>
        <authorList>
            <person name="Fan R."/>
        </authorList>
    </citation>
    <scope>NUCLEOTIDE SEQUENCE</scope>
    <source>
        <strain evidence="2">H33</strain>
    </source>
</reference>
<dbReference type="EMBL" id="JAHGAW010000018">
    <property type="protein sequence ID" value="MBT2189389.1"/>
    <property type="molecule type" value="Genomic_DNA"/>
</dbReference>
<evidence type="ECO:0000313" key="3">
    <source>
        <dbReference type="Proteomes" id="UP001138757"/>
    </source>
</evidence>
<accession>A0A9X1ITN6</accession>
<dbReference type="Proteomes" id="UP001138757">
    <property type="component" value="Unassembled WGS sequence"/>
</dbReference>
<comment type="caution">
    <text evidence="2">The sequence shown here is derived from an EMBL/GenBank/DDBJ whole genome shotgun (WGS) entry which is preliminary data.</text>
</comment>
<evidence type="ECO:0000313" key="2">
    <source>
        <dbReference type="EMBL" id="MBT2189389.1"/>
    </source>
</evidence>
<evidence type="ECO:0000256" key="1">
    <source>
        <dbReference type="SAM" id="MobiDB-lite"/>
    </source>
</evidence>
<sequence>MSHEYDDPIPPKAIEEAALIVVERQLLAGRPVIDITHEVVAERFCACVSAADMADNASILAALERNVAERAEGMLAARQLLNRIDRASQDSFPASDPPAWISSGQTRT</sequence>
<dbReference type="RefSeq" id="WP_214625646.1">
    <property type="nucleotide sequence ID" value="NZ_JAHGAW010000018.1"/>
</dbReference>
<gene>
    <name evidence="2" type="ORF">KK488_20755</name>
</gene>
<organism evidence="2 3">
    <name type="scientific">Sphingobium nicotianae</name>
    <dbReference type="NCBI Taxonomy" id="2782607"/>
    <lineage>
        <taxon>Bacteria</taxon>
        <taxon>Pseudomonadati</taxon>
        <taxon>Pseudomonadota</taxon>
        <taxon>Alphaproteobacteria</taxon>
        <taxon>Sphingomonadales</taxon>
        <taxon>Sphingomonadaceae</taxon>
        <taxon>Sphingobium</taxon>
    </lineage>
</organism>
<protein>
    <submittedName>
        <fullName evidence="2">Uncharacterized protein</fullName>
    </submittedName>
</protein>
<name>A0A9X1ITN6_9SPHN</name>
<proteinExistence type="predicted"/>
<feature type="region of interest" description="Disordered" evidence="1">
    <location>
        <begin position="87"/>
        <end position="108"/>
    </location>
</feature>
<dbReference type="AlphaFoldDB" id="A0A9X1ITN6"/>